<sequence length="84" mass="8985">MASKESGDSGPANLLQTRRLVARALNISVDGVHQETSINSLDAWDSMGHLRIVLAIEEAMGTELAVEQVLSIESVEDIAGLLQL</sequence>
<organism evidence="2">
    <name type="scientific">marine metagenome</name>
    <dbReference type="NCBI Taxonomy" id="408172"/>
    <lineage>
        <taxon>unclassified sequences</taxon>
        <taxon>metagenomes</taxon>
        <taxon>ecological metagenomes</taxon>
    </lineage>
</organism>
<evidence type="ECO:0000313" key="2">
    <source>
        <dbReference type="EMBL" id="SVD57491.1"/>
    </source>
</evidence>
<accession>A0A382WHD5</accession>
<evidence type="ECO:0000259" key="1">
    <source>
        <dbReference type="PROSITE" id="PS50075"/>
    </source>
</evidence>
<gene>
    <name evidence="2" type="ORF">METZ01_LOCUS410345</name>
</gene>
<dbReference type="Pfam" id="PF00550">
    <property type="entry name" value="PP-binding"/>
    <property type="match status" value="1"/>
</dbReference>
<dbReference type="InterPro" id="IPR009081">
    <property type="entry name" value="PP-bd_ACP"/>
</dbReference>
<dbReference type="Gene3D" id="1.10.1200.10">
    <property type="entry name" value="ACP-like"/>
    <property type="match status" value="1"/>
</dbReference>
<protein>
    <recommendedName>
        <fullName evidence="1">Carrier domain-containing protein</fullName>
    </recommendedName>
</protein>
<name>A0A382WHD5_9ZZZZ</name>
<dbReference type="PROSITE" id="PS50075">
    <property type="entry name" value="CARRIER"/>
    <property type="match status" value="1"/>
</dbReference>
<dbReference type="AlphaFoldDB" id="A0A382WHD5"/>
<feature type="domain" description="Carrier" evidence="1">
    <location>
        <begin position="11"/>
        <end position="84"/>
    </location>
</feature>
<reference evidence="2" key="1">
    <citation type="submission" date="2018-05" db="EMBL/GenBank/DDBJ databases">
        <authorList>
            <person name="Lanie J.A."/>
            <person name="Ng W.-L."/>
            <person name="Kazmierczak K.M."/>
            <person name="Andrzejewski T.M."/>
            <person name="Davidsen T.M."/>
            <person name="Wayne K.J."/>
            <person name="Tettelin H."/>
            <person name="Glass J.I."/>
            <person name="Rusch D."/>
            <person name="Podicherti R."/>
            <person name="Tsui H.-C.T."/>
            <person name="Winkler M.E."/>
        </authorList>
    </citation>
    <scope>NUCLEOTIDE SEQUENCE</scope>
</reference>
<proteinExistence type="predicted"/>
<dbReference type="EMBL" id="UINC01159418">
    <property type="protein sequence ID" value="SVD57491.1"/>
    <property type="molecule type" value="Genomic_DNA"/>
</dbReference>
<dbReference type="SUPFAM" id="SSF47336">
    <property type="entry name" value="ACP-like"/>
    <property type="match status" value="1"/>
</dbReference>
<dbReference type="InterPro" id="IPR036736">
    <property type="entry name" value="ACP-like_sf"/>
</dbReference>